<dbReference type="HAMAP" id="MF_00454">
    <property type="entry name" value="FluC"/>
    <property type="match status" value="1"/>
</dbReference>
<evidence type="ECO:0000256" key="10">
    <source>
        <dbReference type="HAMAP-Rule" id="MF_00454"/>
    </source>
</evidence>
<evidence type="ECO:0000256" key="9">
    <source>
        <dbReference type="ARBA" id="ARBA00049940"/>
    </source>
</evidence>
<evidence type="ECO:0000256" key="4">
    <source>
        <dbReference type="ARBA" id="ARBA00022989"/>
    </source>
</evidence>
<keyword evidence="4 10" id="KW-1133">Transmembrane helix</keyword>
<comment type="catalytic activity">
    <reaction evidence="8">
        <text>fluoride(in) = fluoride(out)</text>
        <dbReference type="Rhea" id="RHEA:76159"/>
        <dbReference type="ChEBI" id="CHEBI:17051"/>
    </reaction>
    <physiologicalReaction direction="left-to-right" evidence="8">
        <dbReference type="Rhea" id="RHEA:76160"/>
    </physiologicalReaction>
</comment>
<dbReference type="Pfam" id="PF02537">
    <property type="entry name" value="CRCB"/>
    <property type="match status" value="1"/>
</dbReference>
<keyword evidence="10" id="KW-0813">Transport</keyword>
<evidence type="ECO:0000313" key="11">
    <source>
        <dbReference type="EMBL" id="GLH95212.1"/>
    </source>
</evidence>
<evidence type="ECO:0000256" key="5">
    <source>
        <dbReference type="ARBA" id="ARBA00023136"/>
    </source>
</evidence>
<gene>
    <name evidence="11" type="primary">crcB2</name>
    <name evidence="10" type="synonym">crcB</name>
    <name evidence="10" type="synonym">fluC</name>
    <name evidence="11" type="ORF">Pa4123_04840</name>
</gene>
<evidence type="ECO:0000256" key="2">
    <source>
        <dbReference type="ARBA" id="ARBA00022475"/>
    </source>
</evidence>
<evidence type="ECO:0000256" key="3">
    <source>
        <dbReference type="ARBA" id="ARBA00022692"/>
    </source>
</evidence>
<proteinExistence type="inferred from homology"/>
<dbReference type="PANTHER" id="PTHR28259:SF1">
    <property type="entry name" value="FLUORIDE EXPORT PROTEIN 1-RELATED"/>
    <property type="match status" value="1"/>
</dbReference>
<feature type="transmembrane region" description="Helical" evidence="10">
    <location>
        <begin position="32"/>
        <end position="53"/>
    </location>
</feature>
<feature type="transmembrane region" description="Helical" evidence="10">
    <location>
        <begin position="91"/>
        <end position="114"/>
    </location>
</feature>
<reference evidence="11" key="1">
    <citation type="submission" date="2022-12" db="EMBL/GenBank/DDBJ databases">
        <title>New Phytohabitans aurantiacus sp. RD004123 nov., an actinomycete isolated from soil.</title>
        <authorList>
            <person name="Triningsih D.W."/>
            <person name="Harunari E."/>
            <person name="Igarashi Y."/>
        </authorList>
    </citation>
    <scope>NUCLEOTIDE SEQUENCE</scope>
    <source>
        <strain evidence="11">RD004123</strain>
    </source>
</reference>
<evidence type="ECO:0000256" key="7">
    <source>
        <dbReference type="ARBA" id="ARBA00035120"/>
    </source>
</evidence>
<comment type="similarity">
    <text evidence="7 10">Belongs to the fluoride channel Fluc/FEX (TC 1.A.43) family.</text>
</comment>
<sequence>MTLLLVLVGGAVGASARYLTDLAVRSRFDPVLPLGTLSVNVAGSALLGLIAGLGGSLPGWIGSLVGVGFCGALTTYSTFSNETVQFARGGARLYALLNIALTLGAGLTVAALGWHIGRTL</sequence>
<comment type="caution">
    <text evidence="11">The sequence shown here is derived from an EMBL/GenBank/DDBJ whole genome shotgun (WGS) entry which is preliminary data.</text>
</comment>
<evidence type="ECO:0000256" key="1">
    <source>
        <dbReference type="ARBA" id="ARBA00004651"/>
    </source>
</evidence>
<keyword evidence="10" id="KW-0915">Sodium</keyword>
<evidence type="ECO:0000256" key="8">
    <source>
        <dbReference type="ARBA" id="ARBA00035585"/>
    </source>
</evidence>
<name>A0ABQ5QMP0_9ACTN</name>
<keyword evidence="5 10" id="KW-0472">Membrane</keyword>
<dbReference type="InterPro" id="IPR003691">
    <property type="entry name" value="FluC"/>
</dbReference>
<evidence type="ECO:0000313" key="12">
    <source>
        <dbReference type="Proteomes" id="UP001144280"/>
    </source>
</evidence>
<organism evidence="11 12">
    <name type="scientific">Phytohabitans aurantiacus</name>
    <dbReference type="NCBI Taxonomy" id="3016789"/>
    <lineage>
        <taxon>Bacteria</taxon>
        <taxon>Bacillati</taxon>
        <taxon>Actinomycetota</taxon>
        <taxon>Actinomycetes</taxon>
        <taxon>Micromonosporales</taxon>
        <taxon>Micromonosporaceae</taxon>
    </lineage>
</organism>
<keyword evidence="3 10" id="KW-0812">Transmembrane</keyword>
<keyword evidence="2 10" id="KW-1003">Cell membrane</keyword>
<comment type="activity regulation">
    <text evidence="10">Na(+) is not transported, but it plays an essential structural role and its presence is essential for fluoride channel function.</text>
</comment>
<keyword evidence="10" id="KW-0479">Metal-binding</keyword>
<feature type="binding site" evidence="10">
    <location>
        <position position="74"/>
    </location>
    <ligand>
        <name>Na(+)</name>
        <dbReference type="ChEBI" id="CHEBI:29101"/>
        <note>structural</note>
    </ligand>
</feature>
<keyword evidence="10" id="KW-0406">Ion transport</keyword>
<feature type="transmembrane region" description="Helical" evidence="10">
    <location>
        <begin position="60"/>
        <end position="79"/>
    </location>
</feature>
<dbReference type="RefSeq" id="WP_281892085.1">
    <property type="nucleotide sequence ID" value="NZ_BSDI01000001.1"/>
</dbReference>
<comment type="subcellular location">
    <subcellularLocation>
        <location evidence="1 10">Cell membrane</location>
        <topology evidence="1 10">Multi-pass membrane protein</topology>
    </subcellularLocation>
</comment>
<comment type="function">
    <text evidence="9 10">Fluoride-specific ion channel. Important for reducing fluoride concentration in the cell, thus reducing its toxicity.</text>
</comment>
<keyword evidence="12" id="KW-1185">Reference proteome</keyword>
<evidence type="ECO:0000256" key="6">
    <source>
        <dbReference type="ARBA" id="ARBA00023303"/>
    </source>
</evidence>
<accession>A0ABQ5QMP0</accession>
<dbReference type="EMBL" id="BSDI01000001">
    <property type="protein sequence ID" value="GLH95212.1"/>
    <property type="molecule type" value="Genomic_DNA"/>
</dbReference>
<dbReference type="PANTHER" id="PTHR28259">
    <property type="entry name" value="FLUORIDE EXPORT PROTEIN 1-RELATED"/>
    <property type="match status" value="1"/>
</dbReference>
<dbReference type="Proteomes" id="UP001144280">
    <property type="component" value="Unassembled WGS sequence"/>
</dbReference>
<feature type="binding site" evidence="10">
    <location>
        <position position="71"/>
    </location>
    <ligand>
        <name>Na(+)</name>
        <dbReference type="ChEBI" id="CHEBI:29101"/>
        <note>structural</note>
    </ligand>
</feature>
<keyword evidence="6 10" id="KW-0407">Ion channel</keyword>
<protein>
    <recommendedName>
        <fullName evidence="10">Fluoride-specific ion channel FluC</fullName>
    </recommendedName>
</protein>